<evidence type="ECO:0000313" key="2">
    <source>
        <dbReference type="EMBL" id="KAG0488279.1"/>
    </source>
</evidence>
<keyword evidence="4" id="KW-1185">Reference proteome</keyword>
<comment type="caution">
    <text evidence="3">The sequence shown here is derived from an EMBL/GenBank/DDBJ whole genome shotgun (WGS) entry which is preliminary data.</text>
</comment>
<organism evidence="3 5">
    <name type="scientific">Vanilla planifolia</name>
    <name type="common">Vanilla</name>
    <dbReference type="NCBI Taxonomy" id="51239"/>
    <lineage>
        <taxon>Eukaryota</taxon>
        <taxon>Viridiplantae</taxon>
        <taxon>Streptophyta</taxon>
        <taxon>Embryophyta</taxon>
        <taxon>Tracheophyta</taxon>
        <taxon>Spermatophyta</taxon>
        <taxon>Magnoliopsida</taxon>
        <taxon>Liliopsida</taxon>
        <taxon>Asparagales</taxon>
        <taxon>Orchidaceae</taxon>
        <taxon>Vanilloideae</taxon>
        <taxon>Vanilleae</taxon>
        <taxon>Vanilla</taxon>
    </lineage>
</organism>
<gene>
    <name evidence="3" type="ORF">HPP92_006856</name>
    <name evidence="2" type="ORF">HPP92_007090</name>
</gene>
<evidence type="ECO:0000313" key="4">
    <source>
        <dbReference type="Proteomes" id="UP000636800"/>
    </source>
</evidence>
<protein>
    <submittedName>
        <fullName evidence="3">Uncharacterized protein</fullName>
    </submittedName>
</protein>
<reference evidence="4 5" key="1">
    <citation type="journal article" date="2020" name="Nat. Food">
        <title>A phased Vanilla planifolia genome enables genetic improvement of flavour and production.</title>
        <authorList>
            <person name="Hasing T."/>
            <person name="Tang H."/>
            <person name="Brym M."/>
            <person name="Khazi F."/>
            <person name="Huang T."/>
            <person name="Chambers A.H."/>
        </authorList>
    </citation>
    <scope>NUCLEOTIDE SEQUENCE [LARGE SCALE GENOMIC DNA]</scope>
    <source>
        <tissue evidence="3">Leaf</tissue>
    </source>
</reference>
<feature type="region of interest" description="Disordered" evidence="1">
    <location>
        <begin position="1"/>
        <end position="80"/>
    </location>
</feature>
<accession>A0A835RPP2</accession>
<dbReference type="EMBL" id="JADCNL010000003">
    <property type="protein sequence ID" value="KAG0488279.1"/>
    <property type="molecule type" value="Genomic_DNA"/>
</dbReference>
<name>A0A835RPP2_VANPL</name>
<evidence type="ECO:0000313" key="5">
    <source>
        <dbReference type="Proteomes" id="UP000639772"/>
    </source>
</evidence>
<evidence type="ECO:0000313" key="3">
    <source>
        <dbReference type="EMBL" id="KAG0489993.1"/>
    </source>
</evidence>
<feature type="compositionally biased region" description="Basic and acidic residues" evidence="1">
    <location>
        <begin position="40"/>
        <end position="56"/>
    </location>
</feature>
<dbReference type="EMBL" id="JADCNM010000003">
    <property type="protein sequence ID" value="KAG0489993.1"/>
    <property type="molecule type" value="Genomic_DNA"/>
</dbReference>
<proteinExistence type="predicted"/>
<dbReference type="Proteomes" id="UP000636800">
    <property type="component" value="Chromosome 3"/>
</dbReference>
<sequence>MLPAATPSGPETLRGPREDGYSSRHWPGSKRSPVGPSEAPHVELSDALGRTEKPDGRVPSTPGRPTASGPPANSPVDAAM</sequence>
<evidence type="ECO:0000256" key="1">
    <source>
        <dbReference type="SAM" id="MobiDB-lite"/>
    </source>
</evidence>
<dbReference type="Proteomes" id="UP000639772">
    <property type="component" value="Chromosome 3"/>
</dbReference>
<dbReference type="AlphaFoldDB" id="A0A835RPP2"/>